<protein>
    <recommendedName>
        <fullName evidence="4">Stability/partitioning determinant</fullName>
    </recommendedName>
</protein>
<evidence type="ECO:0000313" key="2">
    <source>
        <dbReference type="EMBL" id="BCZ85743.1"/>
    </source>
</evidence>
<reference evidence="2 3" key="1">
    <citation type="journal article" date="2022" name="Front. Microbiol.">
        <title>Identification and characterization of a novel class of self-sufficient cytochrome P450 hydroxylase involved in cyclohexanecarboxylate degradation in Paraburkholderia terrae strain KU-64.</title>
        <authorList>
            <person name="Yamamoto T."/>
            <person name="Hasegawa Y."/>
            <person name="Iwaki H."/>
        </authorList>
    </citation>
    <scope>NUCLEOTIDE SEQUENCE [LARGE SCALE GENOMIC DNA]</scope>
    <source>
        <strain evidence="2 3">KU-64</strain>
    </source>
</reference>
<feature type="compositionally biased region" description="Polar residues" evidence="1">
    <location>
        <begin position="32"/>
        <end position="44"/>
    </location>
</feature>
<feature type="region of interest" description="Disordered" evidence="1">
    <location>
        <begin position="1"/>
        <end position="62"/>
    </location>
</feature>
<proteinExistence type="predicted"/>
<keyword evidence="2" id="KW-0614">Plasmid</keyword>
<feature type="compositionally biased region" description="Basic and acidic residues" evidence="1">
    <location>
        <begin position="14"/>
        <end position="25"/>
    </location>
</feature>
<gene>
    <name evidence="2" type="ORF">PTKU64_94180</name>
</gene>
<evidence type="ECO:0000256" key="1">
    <source>
        <dbReference type="SAM" id="MobiDB-lite"/>
    </source>
</evidence>
<dbReference type="EMBL" id="AP024960">
    <property type="protein sequence ID" value="BCZ85743.1"/>
    <property type="molecule type" value="Genomic_DNA"/>
</dbReference>
<sequence length="110" mass="12300">MSERVNPLANLDDFAVKTPERKPKPTPDVIEQLSQETGFPSRQPRQGRAAAPVRKQRRYTTGRNVQIPIKGTAETRTQLEALADELQEPFGEVLARALAALRRELDGPLK</sequence>
<geneLocation type="plasmid" evidence="2 3">
    <name>pPT70</name>
</geneLocation>
<organism evidence="2 3">
    <name type="scientific">Paraburkholderia terrae</name>
    <dbReference type="NCBI Taxonomy" id="311230"/>
    <lineage>
        <taxon>Bacteria</taxon>
        <taxon>Pseudomonadati</taxon>
        <taxon>Pseudomonadota</taxon>
        <taxon>Betaproteobacteria</taxon>
        <taxon>Burkholderiales</taxon>
        <taxon>Burkholderiaceae</taxon>
        <taxon>Paraburkholderia</taxon>
    </lineage>
</organism>
<accession>A0ABM7U383</accession>
<name>A0ABM7U383_9BURK</name>
<evidence type="ECO:0000313" key="3">
    <source>
        <dbReference type="Proteomes" id="UP001319874"/>
    </source>
</evidence>
<evidence type="ECO:0008006" key="4">
    <source>
        <dbReference type="Google" id="ProtNLM"/>
    </source>
</evidence>
<dbReference type="Proteomes" id="UP001319874">
    <property type="component" value="Plasmid pPT70"/>
</dbReference>
<keyword evidence="3" id="KW-1185">Reference proteome</keyword>